<feature type="domain" description="Flagellar hook protein FlgE/F/G-like D1" evidence="5">
    <location>
        <begin position="105"/>
        <end position="171"/>
    </location>
</feature>
<dbReference type="InterPro" id="IPR010930">
    <property type="entry name" value="Flg_bb/hook_C_dom"/>
</dbReference>
<dbReference type="PANTHER" id="PTHR30435:SF19">
    <property type="entry name" value="FLAGELLAR BASAL-BODY ROD PROTEIN FLGG"/>
    <property type="match status" value="1"/>
</dbReference>
<dbReference type="Pfam" id="PF00460">
    <property type="entry name" value="Flg_bb_rod"/>
    <property type="match status" value="1"/>
</dbReference>
<comment type="similarity">
    <text evidence="1 2">Belongs to the flagella basal body rod proteins family.</text>
</comment>
<evidence type="ECO:0000313" key="6">
    <source>
        <dbReference type="EMBL" id="WLV24168.1"/>
    </source>
</evidence>
<evidence type="ECO:0000256" key="1">
    <source>
        <dbReference type="ARBA" id="ARBA00009677"/>
    </source>
</evidence>
<evidence type="ECO:0000259" key="5">
    <source>
        <dbReference type="Pfam" id="PF22692"/>
    </source>
</evidence>
<keyword evidence="6" id="KW-0282">Flagellum</keyword>
<keyword evidence="6" id="KW-0969">Cilium</keyword>
<evidence type="ECO:0000259" key="4">
    <source>
        <dbReference type="Pfam" id="PF06429"/>
    </source>
</evidence>
<dbReference type="Proteomes" id="UP001180087">
    <property type="component" value="Chromosome"/>
</dbReference>
<protein>
    <submittedName>
        <fullName evidence="6">Flagellar hook-basal body protein</fullName>
    </submittedName>
</protein>
<keyword evidence="6" id="KW-0966">Cell projection</keyword>
<dbReference type="InterPro" id="IPR019776">
    <property type="entry name" value="Flagellar_basal_body_rod_CS"/>
</dbReference>
<dbReference type="EMBL" id="CP129113">
    <property type="protein sequence ID" value="WLV24168.1"/>
    <property type="molecule type" value="Genomic_DNA"/>
</dbReference>
<reference evidence="6" key="1">
    <citation type="submission" date="2023-06" db="EMBL/GenBank/DDBJ databases">
        <title>A Treasure from Seagulls: Isolation and Description of Aciduricobacillus qingdaonensis gen. nov., sp. nov., a Rare Obligately Uric Acid-utilizing Member in the Family Bacillaceae.</title>
        <authorList>
            <person name="Liu W."/>
            <person name="Wang B."/>
        </authorList>
    </citation>
    <scope>NUCLEOTIDE SEQUENCE</scope>
    <source>
        <strain evidence="6">44XB</strain>
    </source>
</reference>
<accession>A0ABY9KX54</accession>
<dbReference type="InterPro" id="IPR037925">
    <property type="entry name" value="FlgE/F/G-like"/>
</dbReference>
<dbReference type="SUPFAM" id="SSF117143">
    <property type="entry name" value="Flagellar hook protein flgE"/>
    <property type="match status" value="1"/>
</dbReference>
<proteinExistence type="inferred from homology"/>
<feature type="domain" description="Flagellar basal-body/hook protein C-terminal" evidence="4">
    <location>
        <begin position="229"/>
        <end position="272"/>
    </location>
</feature>
<comment type="subcellular location">
    <subcellularLocation>
        <location evidence="2">Bacterial flagellum basal body</location>
    </subcellularLocation>
</comment>
<dbReference type="PANTHER" id="PTHR30435">
    <property type="entry name" value="FLAGELLAR PROTEIN"/>
    <property type="match status" value="1"/>
</dbReference>
<dbReference type="PROSITE" id="PS00588">
    <property type="entry name" value="FLAGELLA_BB_ROD"/>
    <property type="match status" value="1"/>
</dbReference>
<dbReference type="InterPro" id="IPR001444">
    <property type="entry name" value="Flag_bb_rod_N"/>
</dbReference>
<evidence type="ECO:0000256" key="2">
    <source>
        <dbReference type="RuleBase" id="RU362116"/>
    </source>
</evidence>
<gene>
    <name evidence="6" type="ORF">QR721_11060</name>
</gene>
<feature type="domain" description="Flagellar basal body rod protein N-terminal" evidence="3">
    <location>
        <begin position="11"/>
        <end position="35"/>
    </location>
</feature>
<dbReference type="InterPro" id="IPR020013">
    <property type="entry name" value="Flagellar_FlgE/F/G"/>
</dbReference>
<dbReference type="Pfam" id="PF06429">
    <property type="entry name" value="Flg_bbr_C"/>
    <property type="match status" value="1"/>
</dbReference>
<keyword evidence="2" id="KW-0975">Bacterial flagellum</keyword>
<keyword evidence="7" id="KW-1185">Reference proteome</keyword>
<name>A0ABY9KX54_9BACI</name>
<evidence type="ECO:0000313" key="7">
    <source>
        <dbReference type="Proteomes" id="UP001180087"/>
    </source>
</evidence>
<dbReference type="NCBIfam" id="TIGR03506">
    <property type="entry name" value="FlgEFG_subfam"/>
    <property type="match status" value="1"/>
</dbReference>
<dbReference type="Pfam" id="PF22692">
    <property type="entry name" value="LlgE_F_G_D1"/>
    <property type="match status" value="1"/>
</dbReference>
<evidence type="ECO:0000259" key="3">
    <source>
        <dbReference type="Pfam" id="PF00460"/>
    </source>
</evidence>
<organism evidence="6 7">
    <name type="scientific">Aciduricibacillus chroicocephali</name>
    <dbReference type="NCBI Taxonomy" id="3054939"/>
    <lineage>
        <taxon>Bacteria</taxon>
        <taxon>Bacillati</taxon>
        <taxon>Bacillota</taxon>
        <taxon>Bacilli</taxon>
        <taxon>Bacillales</taxon>
        <taxon>Bacillaceae</taxon>
        <taxon>Aciduricibacillus</taxon>
    </lineage>
</organism>
<dbReference type="InterPro" id="IPR053967">
    <property type="entry name" value="LlgE_F_G-like_D1"/>
</dbReference>
<sequence>MSQTMIQAAVTMGQLQNKLDLIGNNLANTNTAGYKGKQSDFSSLLYREINNLTAPENAVGRLSPDMIRTGTGARLGAISLNMSQGTVKETGRTLDAALNKKNLLFQVQQTRNGNTETLYTRDGSFYLNPANQNGDLMLVTKDGDPVLGKNGPIVIQPGFQDVAFKSNGDIVVTRNGEQQVEGQLDVVEAVRPRFLESASGNMFRLPESANANEIIRPIAGGDEELLTGGALEMANVDIAKELTDMTSAQRAYSFNARTLTMGDQMEGLVNQLR</sequence>
<dbReference type="RefSeq" id="WP_348026916.1">
    <property type="nucleotide sequence ID" value="NZ_CP129113.1"/>
</dbReference>